<evidence type="ECO:0000313" key="2">
    <source>
        <dbReference type="EMBL" id="GLS69013.1"/>
    </source>
</evidence>
<accession>A0AA37WS98</accession>
<keyword evidence="3" id="KW-1185">Reference proteome</keyword>
<comment type="caution">
    <text evidence="2">The sequence shown here is derived from an EMBL/GenBank/DDBJ whole genome shotgun (WGS) entry which is preliminary data.</text>
</comment>
<feature type="region of interest" description="Disordered" evidence="1">
    <location>
        <begin position="1"/>
        <end position="69"/>
    </location>
</feature>
<sequence>MPDKSQTTNTQDLANTEYDAERWARVGDERQSIPTISPKAPSDPPSGPDVGLGQKGTDEDAIVARETDV</sequence>
<feature type="compositionally biased region" description="Basic and acidic residues" evidence="1">
    <location>
        <begin position="56"/>
        <end position="69"/>
    </location>
</feature>
<gene>
    <name evidence="2" type="ORF">GCM10007890_10250</name>
</gene>
<evidence type="ECO:0000256" key="1">
    <source>
        <dbReference type="SAM" id="MobiDB-lite"/>
    </source>
</evidence>
<organism evidence="2 3">
    <name type="scientific">Methylobacterium tardum</name>
    <dbReference type="NCBI Taxonomy" id="374432"/>
    <lineage>
        <taxon>Bacteria</taxon>
        <taxon>Pseudomonadati</taxon>
        <taxon>Pseudomonadota</taxon>
        <taxon>Alphaproteobacteria</taxon>
        <taxon>Hyphomicrobiales</taxon>
        <taxon>Methylobacteriaceae</taxon>
        <taxon>Methylobacterium</taxon>
    </lineage>
</organism>
<feature type="compositionally biased region" description="Polar residues" evidence="1">
    <location>
        <begin position="1"/>
        <end position="14"/>
    </location>
</feature>
<dbReference type="Proteomes" id="UP001157440">
    <property type="component" value="Unassembled WGS sequence"/>
</dbReference>
<dbReference type="AlphaFoldDB" id="A0AA37WS98"/>
<dbReference type="EMBL" id="BSPL01000009">
    <property type="protein sequence ID" value="GLS69013.1"/>
    <property type="molecule type" value="Genomic_DNA"/>
</dbReference>
<protein>
    <submittedName>
        <fullName evidence="2">Uncharacterized protein</fullName>
    </submittedName>
</protein>
<feature type="compositionally biased region" description="Basic and acidic residues" evidence="1">
    <location>
        <begin position="19"/>
        <end position="31"/>
    </location>
</feature>
<reference evidence="3" key="1">
    <citation type="journal article" date="2019" name="Int. J. Syst. Evol. Microbiol.">
        <title>The Global Catalogue of Microorganisms (GCM) 10K type strain sequencing project: providing services to taxonomists for standard genome sequencing and annotation.</title>
        <authorList>
            <consortium name="The Broad Institute Genomics Platform"/>
            <consortium name="The Broad Institute Genome Sequencing Center for Infectious Disease"/>
            <person name="Wu L."/>
            <person name="Ma J."/>
        </authorList>
    </citation>
    <scope>NUCLEOTIDE SEQUENCE [LARGE SCALE GENOMIC DNA]</scope>
    <source>
        <strain evidence="3">NBRC 103632</strain>
    </source>
</reference>
<proteinExistence type="predicted"/>
<name>A0AA37WS98_9HYPH</name>
<evidence type="ECO:0000313" key="3">
    <source>
        <dbReference type="Proteomes" id="UP001157440"/>
    </source>
</evidence>